<reference evidence="1 2" key="1">
    <citation type="submission" date="2020-07" db="EMBL/GenBank/DDBJ databases">
        <title>Vallitalea guaymasensis genome.</title>
        <authorList>
            <person name="Postec A."/>
        </authorList>
    </citation>
    <scope>NUCLEOTIDE SEQUENCE [LARGE SCALE GENOMIC DNA]</scope>
    <source>
        <strain evidence="1 2">Ra1766G1</strain>
    </source>
</reference>
<dbReference type="OrthoDB" id="1956812at2"/>
<gene>
    <name evidence="1" type="ORF">HYG85_21780</name>
</gene>
<accession>A0A8J8ME62</accession>
<dbReference type="InterPro" id="IPR037208">
    <property type="entry name" value="Spo0E-like_sf"/>
</dbReference>
<evidence type="ECO:0000313" key="2">
    <source>
        <dbReference type="Proteomes" id="UP000677305"/>
    </source>
</evidence>
<evidence type="ECO:0000313" key="1">
    <source>
        <dbReference type="EMBL" id="QUH31409.1"/>
    </source>
</evidence>
<protein>
    <submittedName>
        <fullName evidence="1">Spo0E family sporulation regulatory protein-aspartic acid phosphatase</fullName>
    </submittedName>
</protein>
<dbReference type="Proteomes" id="UP000677305">
    <property type="component" value="Chromosome"/>
</dbReference>
<dbReference type="InterPro" id="IPR018540">
    <property type="entry name" value="Spo0E-like"/>
</dbReference>
<dbReference type="SUPFAM" id="SSF140500">
    <property type="entry name" value="BAS1536-like"/>
    <property type="match status" value="1"/>
</dbReference>
<dbReference type="RefSeq" id="WP_113675249.1">
    <property type="nucleotide sequence ID" value="NZ_CAJXUH010000007.1"/>
</dbReference>
<dbReference type="GO" id="GO:0043937">
    <property type="term" value="P:regulation of sporulation"/>
    <property type="evidence" value="ECO:0007669"/>
    <property type="project" value="InterPro"/>
</dbReference>
<name>A0A8J8ME62_9FIRM</name>
<sequence>MQNYNIEQLREILDEMIACKADQQEIYRVSVELDKLIESYYVKANMTEKQYSKINN</sequence>
<dbReference type="EMBL" id="CP058561">
    <property type="protein sequence ID" value="QUH31409.1"/>
    <property type="molecule type" value="Genomic_DNA"/>
</dbReference>
<dbReference type="AlphaFoldDB" id="A0A8J8ME62"/>
<keyword evidence="2" id="KW-1185">Reference proteome</keyword>
<dbReference type="KEGG" id="vgu:HYG85_21780"/>
<dbReference type="Pfam" id="PF09388">
    <property type="entry name" value="SpoOE-like"/>
    <property type="match status" value="1"/>
</dbReference>
<proteinExistence type="predicted"/>
<organism evidence="1 2">
    <name type="scientific">Vallitalea guaymasensis</name>
    <dbReference type="NCBI Taxonomy" id="1185412"/>
    <lineage>
        <taxon>Bacteria</taxon>
        <taxon>Bacillati</taxon>
        <taxon>Bacillota</taxon>
        <taxon>Clostridia</taxon>
        <taxon>Lachnospirales</taxon>
        <taxon>Vallitaleaceae</taxon>
        <taxon>Vallitalea</taxon>
    </lineage>
</organism>